<keyword evidence="2" id="KW-0808">Transferase</keyword>
<keyword evidence="3" id="KW-1185">Reference proteome</keyword>
<reference evidence="2" key="1">
    <citation type="submission" date="2020-07" db="EMBL/GenBank/DDBJ databases">
        <title>Ethylene signaling mediates host invasion by parasitic plants.</title>
        <authorList>
            <person name="Yoshida S."/>
        </authorList>
    </citation>
    <scope>NUCLEOTIDE SEQUENCE</scope>
    <source>
        <strain evidence="2">Okayama</strain>
    </source>
</reference>
<dbReference type="AlphaFoldDB" id="A0A830B7Q8"/>
<dbReference type="OrthoDB" id="4951845at2759"/>
<evidence type="ECO:0000313" key="3">
    <source>
        <dbReference type="Proteomes" id="UP000653305"/>
    </source>
</evidence>
<proteinExistence type="predicted"/>
<comment type="caution">
    <text evidence="2">The sequence shown here is derived from an EMBL/GenBank/DDBJ whole genome shotgun (WGS) entry which is preliminary data.</text>
</comment>
<dbReference type="GO" id="GO:0004364">
    <property type="term" value="F:glutathione transferase activity"/>
    <property type="evidence" value="ECO:0007669"/>
    <property type="project" value="InterPro"/>
</dbReference>
<dbReference type="InterPro" id="IPR044629">
    <property type="entry name" value="GSTL1/2/3"/>
</dbReference>
<protein>
    <submittedName>
        <fullName evidence="2">Glutathione s-transferase l3</fullName>
    </submittedName>
</protein>
<dbReference type="PANTHER" id="PTHR44328">
    <property type="entry name" value="GLUTATHIONE S-TRANSFERASE L1"/>
    <property type="match status" value="1"/>
</dbReference>
<dbReference type="Gene3D" id="3.40.30.10">
    <property type="entry name" value="Glutaredoxin"/>
    <property type="match status" value="1"/>
</dbReference>
<sequence length="118" mass="13657">MAASAVQEVLPPSLDSTSEPPPLFDGTTRLYTSLKCPFAQRVWIVRNYKVDAVYVPFIERFQIFLQEVWKYDITSGRPKLAAWVEEINKLDAYKPTKCDPEELVPQYKARFLVVPFSR</sequence>
<dbReference type="InterPro" id="IPR036282">
    <property type="entry name" value="Glutathione-S-Trfase_C_sf"/>
</dbReference>
<gene>
    <name evidence="2" type="ORF">PHJA_000516500</name>
</gene>
<feature type="region of interest" description="Disordered" evidence="1">
    <location>
        <begin position="1"/>
        <end position="21"/>
    </location>
</feature>
<name>A0A830B7Q8_9LAMI</name>
<evidence type="ECO:0000313" key="2">
    <source>
        <dbReference type="EMBL" id="GFP83730.1"/>
    </source>
</evidence>
<dbReference type="Proteomes" id="UP000653305">
    <property type="component" value="Unassembled WGS sequence"/>
</dbReference>
<dbReference type="PANTHER" id="PTHR44328:SF16">
    <property type="entry name" value="PROTEIN IN2-1 HOMOLOG B"/>
    <property type="match status" value="1"/>
</dbReference>
<dbReference type="Gene3D" id="1.20.1050.10">
    <property type="match status" value="1"/>
</dbReference>
<organism evidence="2 3">
    <name type="scientific">Phtheirospermum japonicum</name>
    <dbReference type="NCBI Taxonomy" id="374723"/>
    <lineage>
        <taxon>Eukaryota</taxon>
        <taxon>Viridiplantae</taxon>
        <taxon>Streptophyta</taxon>
        <taxon>Embryophyta</taxon>
        <taxon>Tracheophyta</taxon>
        <taxon>Spermatophyta</taxon>
        <taxon>Magnoliopsida</taxon>
        <taxon>eudicotyledons</taxon>
        <taxon>Gunneridae</taxon>
        <taxon>Pentapetalae</taxon>
        <taxon>asterids</taxon>
        <taxon>lamiids</taxon>
        <taxon>Lamiales</taxon>
        <taxon>Orobanchaceae</taxon>
        <taxon>Orobanchaceae incertae sedis</taxon>
        <taxon>Phtheirospermum</taxon>
    </lineage>
</organism>
<evidence type="ECO:0000256" key="1">
    <source>
        <dbReference type="SAM" id="MobiDB-lite"/>
    </source>
</evidence>
<dbReference type="SUPFAM" id="SSF47616">
    <property type="entry name" value="GST C-terminal domain-like"/>
    <property type="match status" value="1"/>
</dbReference>
<accession>A0A830B7Q8</accession>
<dbReference type="EMBL" id="BMAC01000069">
    <property type="protein sequence ID" value="GFP83730.1"/>
    <property type="molecule type" value="Genomic_DNA"/>
</dbReference>